<dbReference type="NCBIfam" id="TIGR00369">
    <property type="entry name" value="unchar_dom_1"/>
    <property type="match status" value="1"/>
</dbReference>
<dbReference type="Proteomes" id="UP000320593">
    <property type="component" value="Unassembled WGS sequence"/>
</dbReference>
<feature type="domain" description="Thioesterase" evidence="3">
    <location>
        <begin position="80"/>
        <end position="156"/>
    </location>
</feature>
<sequence length="172" mass="18472">MSDTLTAPKDTTRIPDAHPLGALPLDQIAKMSGMDIMQAMLNSQLPAPPIMVTMDILMSEAEKGRVVFTGTPGRNHMNPQGTVHGGWLSTILDSTLSCAVHTELEPGEFYTTTTLNVNMVRPLMPNGKQAICEGRVVHRGRRLATAEGTLVDHNGKMIAHGSVSCMITRIGA</sequence>
<dbReference type="InterPro" id="IPR003736">
    <property type="entry name" value="PAAI_dom"/>
</dbReference>
<dbReference type="SUPFAM" id="SSF54637">
    <property type="entry name" value="Thioesterase/thiol ester dehydrase-isomerase"/>
    <property type="match status" value="1"/>
</dbReference>
<dbReference type="RefSeq" id="WP_145341833.1">
    <property type="nucleotide sequence ID" value="NZ_SMLY01000048.1"/>
</dbReference>
<comment type="similarity">
    <text evidence="1">Belongs to the thioesterase PaaI family.</text>
</comment>
<dbReference type="EMBL" id="VLLF01000002">
    <property type="protein sequence ID" value="TWI90567.1"/>
    <property type="molecule type" value="Genomic_DNA"/>
</dbReference>
<dbReference type="CDD" id="cd03443">
    <property type="entry name" value="PaaI_thioesterase"/>
    <property type="match status" value="1"/>
</dbReference>
<evidence type="ECO:0000259" key="3">
    <source>
        <dbReference type="Pfam" id="PF03061"/>
    </source>
</evidence>
<comment type="caution">
    <text evidence="4">The sequence shown here is derived from an EMBL/GenBank/DDBJ whole genome shotgun (WGS) entry which is preliminary data.</text>
</comment>
<evidence type="ECO:0000256" key="2">
    <source>
        <dbReference type="ARBA" id="ARBA00022801"/>
    </source>
</evidence>
<dbReference type="InterPro" id="IPR006683">
    <property type="entry name" value="Thioestr_dom"/>
</dbReference>
<dbReference type="InterPro" id="IPR029069">
    <property type="entry name" value="HotDog_dom_sf"/>
</dbReference>
<protein>
    <submittedName>
        <fullName evidence="4">Uncharacterized protein (TIGR00369 family)</fullName>
    </submittedName>
</protein>
<organism evidence="4 5">
    <name type="scientific">Roseibium hamelinense</name>
    <dbReference type="NCBI Taxonomy" id="150831"/>
    <lineage>
        <taxon>Bacteria</taxon>
        <taxon>Pseudomonadati</taxon>
        <taxon>Pseudomonadota</taxon>
        <taxon>Alphaproteobacteria</taxon>
        <taxon>Hyphomicrobiales</taxon>
        <taxon>Stappiaceae</taxon>
        <taxon>Roseibium</taxon>
    </lineage>
</organism>
<gene>
    <name evidence="4" type="ORF">JM93_01551</name>
</gene>
<evidence type="ECO:0000313" key="4">
    <source>
        <dbReference type="EMBL" id="TWI90567.1"/>
    </source>
</evidence>
<dbReference type="PANTHER" id="PTHR21660">
    <property type="entry name" value="THIOESTERASE SUPERFAMILY MEMBER-RELATED"/>
    <property type="match status" value="1"/>
</dbReference>
<evidence type="ECO:0000313" key="5">
    <source>
        <dbReference type="Proteomes" id="UP000320593"/>
    </source>
</evidence>
<keyword evidence="2" id="KW-0378">Hydrolase</keyword>
<evidence type="ECO:0000256" key="1">
    <source>
        <dbReference type="ARBA" id="ARBA00008324"/>
    </source>
</evidence>
<accession>A0A562TA33</accession>
<proteinExistence type="inferred from homology"/>
<dbReference type="AlphaFoldDB" id="A0A562TA33"/>
<reference evidence="4 5" key="1">
    <citation type="submission" date="2019-07" db="EMBL/GenBank/DDBJ databases">
        <title>Genomic Encyclopedia of Archaeal and Bacterial Type Strains, Phase II (KMG-II): from individual species to whole genera.</title>
        <authorList>
            <person name="Goeker M."/>
        </authorList>
    </citation>
    <scope>NUCLEOTIDE SEQUENCE [LARGE SCALE GENOMIC DNA]</scope>
    <source>
        <strain evidence="4 5">ATCC BAA-252</strain>
    </source>
</reference>
<keyword evidence="5" id="KW-1185">Reference proteome</keyword>
<dbReference type="GO" id="GO:0047617">
    <property type="term" value="F:fatty acyl-CoA hydrolase activity"/>
    <property type="evidence" value="ECO:0007669"/>
    <property type="project" value="InterPro"/>
</dbReference>
<dbReference type="Gene3D" id="3.10.129.10">
    <property type="entry name" value="Hotdog Thioesterase"/>
    <property type="match status" value="1"/>
</dbReference>
<dbReference type="PANTHER" id="PTHR21660:SF1">
    <property type="entry name" value="ACYL-COENZYME A THIOESTERASE 13"/>
    <property type="match status" value="1"/>
</dbReference>
<dbReference type="OrthoDB" id="9813282at2"/>
<name>A0A562TA33_9HYPH</name>
<dbReference type="Pfam" id="PF03061">
    <property type="entry name" value="4HBT"/>
    <property type="match status" value="1"/>
</dbReference>
<dbReference type="InterPro" id="IPR039298">
    <property type="entry name" value="ACOT13"/>
</dbReference>